<keyword evidence="5" id="KW-1185">Reference proteome</keyword>
<dbReference type="PANTHER" id="PTHR27001">
    <property type="entry name" value="OS01G0253100 PROTEIN"/>
    <property type="match status" value="1"/>
</dbReference>
<dbReference type="InterPro" id="IPR011009">
    <property type="entry name" value="Kinase-like_dom_sf"/>
</dbReference>
<reference evidence="4" key="1">
    <citation type="submission" date="2022-02" db="EMBL/GenBank/DDBJ databases">
        <authorList>
            <person name="Henning P.M."/>
            <person name="McCubbin A.G."/>
            <person name="Shore J.S."/>
        </authorList>
    </citation>
    <scope>NUCLEOTIDE SEQUENCE</scope>
    <source>
        <strain evidence="4">F60SS</strain>
        <tissue evidence="4">Leaves</tissue>
    </source>
</reference>
<dbReference type="FunFam" id="3.30.200.20:FF:000521">
    <property type="entry name" value="Protein kinase superfamily protein"/>
    <property type="match status" value="1"/>
</dbReference>
<protein>
    <recommendedName>
        <fullName evidence="3">Tyrosine-protein kinase catalytic domain-containing protein</fullName>
    </recommendedName>
</protein>
<dbReference type="Pfam" id="PF07714">
    <property type="entry name" value="PK_Tyr_Ser-Thr"/>
    <property type="match status" value="1"/>
</dbReference>
<proteinExistence type="predicted"/>
<dbReference type="OrthoDB" id="4062651at2759"/>
<dbReference type="Gene3D" id="3.30.200.20">
    <property type="entry name" value="Phosphorylase Kinase, domain 1"/>
    <property type="match status" value="1"/>
</dbReference>
<dbReference type="Proteomes" id="UP001141552">
    <property type="component" value="Unassembled WGS sequence"/>
</dbReference>
<dbReference type="GO" id="GO:0005524">
    <property type="term" value="F:ATP binding"/>
    <property type="evidence" value="ECO:0007669"/>
    <property type="project" value="UniProtKB-KW"/>
</dbReference>
<dbReference type="SMART" id="SM00219">
    <property type="entry name" value="TyrKc"/>
    <property type="match status" value="1"/>
</dbReference>
<dbReference type="EMBL" id="JAKUCV010006577">
    <property type="protein sequence ID" value="KAJ4826800.1"/>
    <property type="molecule type" value="Genomic_DNA"/>
</dbReference>
<evidence type="ECO:0000256" key="2">
    <source>
        <dbReference type="ARBA" id="ARBA00022840"/>
    </source>
</evidence>
<keyword evidence="1" id="KW-0547">Nucleotide-binding</keyword>
<dbReference type="SUPFAM" id="SSF56112">
    <property type="entry name" value="Protein kinase-like (PK-like)"/>
    <property type="match status" value="1"/>
</dbReference>
<organism evidence="4 5">
    <name type="scientific">Turnera subulata</name>
    <dbReference type="NCBI Taxonomy" id="218843"/>
    <lineage>
        <taxon>Eukaryota</taxon>
        <taxon>Viridiplantae</taxon>
        <taxon>Streptophyta</taxon>
        <taxon>Embryophyta</taxon>
        <taxon>Tracheophyta</taxon>
        <taxon>Spermatophyta</taxon>
        <taxon>Magnoliopsida</taxon>
        <taxon>eudicotyledons</taxon>
        <taxon>Gunneridae</taxon>
        <taxon>Pentapetalae</taxon>
        <taxon>rosids</taxon>
        <taxon>fabids</taxon>
        <taxon>Malpighiales</taxon>
        <taxon>Passifloraceae</taxon>
        <taxon>Turnera</taxon>
    </lineage>
</organism>
<evidence type="ECO:0000313" key="5">
    <source>
        <dbReference type="Proteomes" id="UP001141552"/>
    </source>
</evidence>
<gene>
    <name evidence="4" type="ORF">Tsubulata_016020</name>
</gene>
<dbReference type="GO" id="GO:0004713">
    <property type="term" value="F:protein tyrosine kinase activity"/>
    <property type="evidence" value="ECO:0007669"/>
    <property type="project" value="InterPro"/>
</dbReference>
<reference evidence="4" key="2">
    <citation type="journal article" date="2023" name="Plants (Basel)">
        <title>Annotation of the Turnera subulata (Passifloraceae) Draft Genome Reveals the S-Locus Evolved after the Divergence of Turneroideae from Passifloroideae in a Stepwise Manner.</title>
        <authorList>
            <person name="Henning P.M."/>
            <person name="Roalson E.H."/>
            <person name="Mir W."/>
            <person name="McCubbin A.G."/>
            <person name="Shore J.S."/>
        </authorList>
    </citation>
    <scope>NUCLEOTIDE SEQUENCE</scope>
    <source>
        <strain evidence="4">F60SS</strain>
    </source>
</reference>
<sequence length="340" mass="38253">MDPLIRKLRPLLLAWLHRSRSGSIPFVRRFSYKDIKKATDGFHTVIYSNSHGAAYKARFRGGEVALVKEVRDCDQEKHVFYREVQLLGRLHHRHLLALKGFSLGRKRLLVFDSIEYGSLKEHLNDPLKTPLNWKTRLRIAIGVAAALVSHSQVYNSMHACTAYLHQSWKCVIPSAELSLLFTRGTTINLQTLVHIGEQNICFFLAIHSRIMSPSAQLSDVGILSSNGDFVTMQAASRSKDSMEQSCGGLIFQLGVLILELITGQASETGSTDVVQWIQESRFGNSIPKMIDPDLGNNYDSRELKVLLAVARLCVKSGDKPNFSIEQIFKYLQRNIDTALD</sequence>
<evidence type="ECO:0000256" key="1">
    <source>
        <dbReference type="ARBA" id="ARBA00022741"/>
    </source>
</evidence>
<name>A0A9Q0J3Z4_9ROSI</name>
<dbReference type="InterPro" id="IPR001245">
    <property type="entry name" value="Ser-Thr/Tyr_kinase_cat_dom"/>
</dbReference>
<feature type="domain" description="Tyrosine-protein kinase catalytic" evidence="3">
    <location>
        <begin position="40"/>
        <end position="210"/>
    </location>
</feature>
<keyword evidence="2" id="KW-0067">ATP-binding</keyword>
<comment type="caution">
    <text evidence="4">The sequence shown here is derived from an EMBL/GenBank/DDBJ whole genome shotgun (WGS) entry which is preliminary data.</text>
</comment>
<accession>A0A9Q0J3Z4</accession>
<evidence type="ECO:0000313" key="4">
    <source>
        <dbReference type="EMBL" id="KAJ4826800.1"/>
    </source>
</evidence>
<evidence type="ECO:0000259" key="3">
    <source>
        <dbReference type="SMART" id="SM00219"/>
    </source>
</evidence>
<dbReference type="InterPro" id="IPR020635">
    <property type="entry name" value="Tyr_kinase_cat_dom"/>
</dbReference>
<dbReference type="PANTHER" id="PTHR27001:SF20">
    <property type="entry name" value="PROTEIN KINASE SUPERFAMILY PROTEIN"/>
    <property type="match status" value="1"/>
</dbReference>
<dbReference type="GO" id="GO:0005886">
    <property type="term" value="C:plasma membrane"/>
    <property type="evidence" value="ECO:0007669"/>
    <property type="project" value="TreeGrafter"/>
</dbReference>
<dbReference type="AlphaFoldDB" id="A0A9Q0J3Z4"/>
<dbReference type="Gene3D" id="1.10.510.10">
    <property type="entry name" value="Transferase(Phosphotransferase) domain 1"/>
    <property type="match status" value="1"/>
</dbReference>